<reference evidence="1" key="1">
    <citation type="submission" date="2006-06" db="EMBL/GenBank/DDBJ databases">
        <title>LGLA, the large glycolipid of Spirochaeta aurantia.</title>
        <authorList>
            <person name="Paul C.J."/>
            <person name="Vinogradov E."/>
            <person name="Tapping R.I."/>
            <person name="Perry M.B."/>
            <person name="Moyles D."/>
            <person name="Kropinski A.M."/>
        </authorList>
    </citation>
    <scope>NUCLEOTIDE SEQUENCE</scope>
</reference>
<evidence type="ECO:0000313" key="1">
    <source>
        <dbReference type="EMBL" id="ABH03004.1"/>
    </source>
</evidence>
<dbReference type="EMBL" id="DQ832182">
    <property type="protein sequence ID" value="ABH03004.1"/>
    <property type="molecule type" value="Genomic_DNA"/>
</dbReference>
<proteinExistence type="predicted"/>
<name>Q0PHY7_SPIAU</name>
<dbReference type="AlphaFoldDB" id="Q0PHY7"/>
<protein>
    <submittedName>
        <fullName evidence="1">SpaS</fullName>
    </submittedName>
</protein>
<sequence length="73" mass="8593">MDNWSLLGFVAAWKRSKMRDSRRPFVESMASHRTTLHTGIEPSRRLRVARNFPTPQGCWSARSVFCPHDRLHR</sequence>
<accession>Q0PHY7</accession>
<organism evidence="1">
    <name type="scientific">Spirochaeta aurantia</name>
    <dbReference type="NCBI Taxonomy" id="147"/>
    <lineage>
        <taxon>Bacteria</taxon>
        <taxon>Pseudomonadati</taxon>
        <taxon>Spirochaetota</taxon>
        <taxon>Spirochaetia</taxon>
        <taxon>Spirochaetales</taxon>
        <taxon>Spirochaetaceae</taxon>
        <taxon>Spirochaeta</taxon>
    </lineage>
</organism>